<dbReference type="SUPFAM" id="SSF56219">
    <property type="entry name" value="DNase I-like"/>
    <property type="match status" value="1"/>
</dbReference>
<organism evidence="1">
    <name type="scientific">Panicum hallii</name>
    <dbReference type="NCBI Taxonomy" id="206008"/>
    <lineage>
        <taxon>Eukaryota</taxon>
        <taxon>Viridiplantae</taxon>
        <taxon>Streptophyta</taxon>
        <taxon>Embryophyta</taxon>
        <taxon>Tracheophyta</taxon>
        <taxon>Spermatophyta</taxon>
        <taxon>Magnoliopsida</taxon>
        <taxon>Liliopsida</taxon>
        <taxon>Poales</taxon>
        <taxon>Poaceae</taxon>
        <taxon>PACMAD clade</taxon>
        <taxon>Panicoideae</taxon>
        <taxon>Panicodae</taxon>
        <taxon>Paniceae</taxon>
        <taxon>Panicinae</taxon>
        <taxon>Panicum</taxon>
        <taxon>Panicum sect. Panicum</taxon>
    </lineage>
</organism>
<dbReference type="PANTHER" id="PTHR33710:SF48">
    <property type="entry name" value="OS02G0307075 PROTEIN"/>
    <property type="match status" value="1"/>
</dbReference>
<gene>
    <name evidence="1" type="ORF">PAHAL_8G054400</name>
</gene>
<reference evidence="1" key="1">
    <citation type="submission" date="2018-04" db="EMBL/GenBank/DDBJ databases">
        <title>WGS assembly of Panicum hallii.</title>
        <authorList>
            <person name="Lovell J."/>
            <person name="Jenkins J."/>
            <person name="Lowry D."/>
            <person name="Mamidi S."/>
            <person name="Sreedasyam A."/>
            <person name="Weng X."/>
            <person name="Barry K."/>
            <person name="Bonette J."/>
            <person name="Campitelli B."/>
            <person name="Daum C."/>
            <person name="Gordon S."/>
            <person name="Gould B."/>
            <person name="Lipzen A."/>
            <person name="Macqueen A."/>
            <person name="Palacio-Mejia J."/>
            <person name="Plott C."/>
            <person name="Shakirov E."/>
            <person name="Shu S."/>
            <person name="Yoshinaga Y."/>
            <person name="Zane M."/>
            <person name="Rokhsar D."/>
            <person name="Grimwood J."/>
            <person name="Schmutz J."/>
            <person name="Juenger T."/>
        </authorList>
    </citation>
    <scope>NUCLEOTIDE SEQUENCE [LARGE SCALE GENOMIC DNA]</scope>
    <source>
        <strain evidence="1">FIL2</strain>
    </source>
</reference>
<dbReference type="Gene3D" id="3.60.10.10">
    <property type="entry name" value="Endonuclease/exonuclease/phosphatase"/>
    <property type="match status" value="1"/>
</dbReference>
<dbReference type="PANTHER" id="PTHR33710">
    <property type="entry name" value="BNAC02G09200D PROTEIN"/>
    <property type="match status" value="1"/>
</dbReference>
<dbReference type="Proteomes" id="UP000243499">
    <property type="component" value="Chromosome 8"/>
</dbReference>
<dbReference type="InterPro" id="IPR036691">
    <property type="entry name" value="Endo/exonu/phosph_ase_sf"/>
</dbReference>
<dbReference type="AlphaFoldDB" id="A0A2T8I7S2"/>
<accession>A0A2T8I7S2</accession>
<evidence type="ECO:0000313" key="1">
    <source>
        <dbReference type="EMBL" id="PVH33721.1"/>
    </source>
</evidence>
<protein>
    <recommendedName>
        <fullName evidence="2">Endonuclease/exonuclease/phosphatase domain-containing protein</fullName>
    </recommendedName>
</protein>
<sequence>MRHPHNRNRPGADLSEMFLFNEAISALGLVEIPLQGRKCTWSNKQTPPLLERLDWFFTSQSWTNIYPGTSASSLVMETSDHLPCVIAINTNMPKGKVFRFENYLMEHEHFWAVVQHGWSLPTQQTDAAKIIIEKFKNLRRVIRAWQAQLSSLKTNISNVKLIISLLGIIEEFRDLSLMEWNFRDLLEKKLLSLLRQQKIYWYH</sequence>
<dbReference type="EMBL" id="CM008053">
    <property type="protein sequence ID" value="PVH33721.1"/>
    <property type="molecule type" value="Genomic_DNA"/>
</dbReference>
<name>A0A2T8I7S2_9POAL</name>
<proteinExistence type="predicted"/>
<dbReference type="Gramene" id="PVH33721">
    <property type="protein sequence ID" value="PVH33721"/>
    <property type="gene ID" value="PAHAL_8G054400"/>
</dbReference>
<evidence type="ECO:0008006" key="2">
    <source>
        <dbReference type="Google" id="ProtNLM"/>
    </source>
</evidence>